<dbReference type="Gene3D" id="3.40.50.1820">
    <property type="entry name" value="alpha/beta hydrolase"/>
    <property type="match status" value="1"/>
</dbReference>
<dbReference type="InterPro" id="IPR050266">
    <property type="entry name" value="AB_hydrolase_sf"/>
</dbReference>
<dbReference type="PRINTS" id="PR00111">
    <property type="entry name" value="ABHYDROLASE"/>
</dbReference>
<name>A0A1K2IKT4_9FLAO</name>
<dbReference type="InterPro" id="IPR000639">
    <property type="entry name" value="Epox_hydrolase-like"/>
</dbReference>
<dbReference type="Proteomes" id="UP000182544">
    <property type="component" value="Unassembled WGS sequence"/>
</dbReference>
<protein>
    <submittedName>
        <fullName evidence="2">Pimeloyl-ACP methyl ester carboxylesterase</fullName>
    </submittedName>
</protein>
<evidence type="ECO:0000313" key="2">
    <source>
        <dbReference type="EMBL" id="SFZ92832.1"/>
    </source>
</evidence>
<dbReference type="PANTHER" id="PTHR43798:SF33">
    <property type="entry name" value="HYDROLASE, PUTATIVE (AFU_ORTHOLOGUE AFUA_2G14860)-RELATED"/>
    <property type="match status" value="1"/>
</dbReference>
<accession>A0A1K2IKT4</accession>
<evidence type="ECO:0000259" key="1">
    <source>
        <dbReference type="Pfam" id="PF00561"/>
    </source>
</evidence>
<dbReference type="GO" id="GO:0016020">
    <property type="term" value="C:membrane"/>
    <property type="evidence" value="ECO:0007669"/>
    <property type="project" value="TreeGrafter"/>
</dbReference>
<reference evidence="2 3" key="1">
    <citation type="submission" date="2016-10" db="EMBL/GenBank/DDBJ databases">
        <authorList>
            <person name="de Groot N.N."/>
        </authorList>
    </citation>
    <scope>NUCLEOTIDE SEQUENCE [LARGE SCALE GENOMIC DNA]</scope>
    <source>
        <strain evidence="2 3">DSM 18180</strain>
    </source>
</reference>
<gene>
    <name evidence="2" type="ORF">SAMN05428642_1021026</name>
</gene>
<proteinExistence type="predicted"/>
<dbReference type="AlphaFoldDB" id="A0A1K2IKT4"/>
<dbReference type="SUPFAM" id="SSF53474">
    <property type="entry name" value="alpha/beta-Hydrolases"/>
    <property type="match status" value="1"/>
</dbReference>
<dbReference type="PRINTS" id="PR00412">
    <property type="entry name" value="EPOXHYDRLASE"/>
</dbReference>
<dbReference type="PANTHER" id="PTHR43798">
    <property type="entry name" value="MONOACYLGLYCEROL LIPASE"/>
    <property type="match status" value="1"/>
</dbReference>
<evidence type="ECO:0000313" key="3">
    <source>
        <dbReference type="Proteomes" id="UP000182544"/>
    </source>
</evidence>
<dbReference type="EMBL" id="FPKV01000002">
    <property type="protein sequence ID" value="SFZ92832.1"/>
    <property type="molecule type" value="Genomic_DNA"/>
</dbReference>
<keyword evidence="3" id="KW-1185">Reference proteome</keyword>
<sequence length="364" mass="41123">MIQLKLVIYIVEILLNLILGIETNTTRKFEQSKIHISSQIEKDSFSIKSKNIHLNTGIQMKYLEAGNKNGRTILFLHGYTDTSRSFEQLITELLKLNPELRFIAPDLRGHGDSSIPTLSNSNGFGIKDFTNDILDFMKLKNLTKVDLVGHSMGSVIAQEIALEYPSRISSLTMIGALVNGKKNRAIQEFLIPELINNWKKQLIAQYGVDWKSKSYNLTPEDLGSSVTDFLKKNWVTEADLKASVLEAIYFETIKIPLATWFGALETLSEIDNSQRMKKLRTPTLIIWGEGDELTLKEDQERLIKACEKANDLNGTPVYYKKYGPKGEKSKAPGHNLHWVKAKTVASDIIELISAEYPFNSTLNK</sequence>
<dbReference type="STRING" id="369401.SAMN05428642_1021026"/>
<organism evidence="2 3">
    <name type="scientific">Flaviramulus basaltis</name>
    <dbReference type="NCBI Taxonomy" id="369401"/>
    <lineage>
        <taxon>Bacteria</taxon>
        <taxon>Pseudomonadati</taxon>
        <taxon>Bacteroidota</taxon>
        <taxon>Flavobacteriia</taxon>
        <taxon>Flavobacteriales</taxon>
        <taxon>Flavobacteriaceae</taxon>
        <taxon>Flaviramulus</taxon>
    </lineage>
</organism>
<dbReference type="RefSeq" id="WP_072402303.1">
    <property type="nucleotide sequence ID" value="NZ_FPKV01000002.1"/>
</dbReference>
<dbReference type="GO" id="GO:0003824">
    <property type="term" value="F:catalytic activity"/>
    <property type="evidence" value="ECO:0007669"/>
    <property type="project" value="InterPro"/>
</dbReference>
<dbReference type="Pfam" id="PF00561">
    <property type="entry name" value="Abhydrolase_1"/>
    <property type="match status" value="1"/>
</dbReference>
<dbReference type="InterPro" id="IPR029058">
    <property type="entry name" value="AB_hydrolase_fold"/>
</dbReference>
<feature type="domain" description="AB hydrolase-1" evidence="1">
    <location>
        <begin position="72"/>
        <end position="308"/>
    </location>
</feature>
<dbReference type="InterPro" id="IPR000073">
    <property type="entry name" value="AB_hydrolase_1"/>
</dbReference>
<dbReference type="OrthoDB" id="9773293at2"/>